<sequence length="94" mass="10405">MDRRKGSNRDANGGLAEATASRLRFDTEEEAEEVGMEVEESLDAEGEDGQASAEVIGSEKTSADYYFDSYSHFGTRAPVVRFSVISPQIWMFCI</sequence>
<dbReference type="EMBL" id="CM027681">
    <property type="protein sequence ID" value="KAG0543407.1"/>
    <property type="molecule type" value="Genomic_DNA"/>
</dbReference>
<gene>
    <name evidence="2" type="ORF">BDA96_02G188300</name>
</gene>
<organism evidence="2 3">
    <name type="scientific">Sorghum bicolor</name>
    <name type="common">Sorghum</name>
    <name type="synonym">Sorghum vulgare</name>
    <dbReference type="NCBI Taxonomy" id="4558"/>
    <lineage>
        <taxon>Eukaryota</taxon>
        <taxon>Viridiplantae</taxon>
        <taxon>Streptophyta</taxon>
        <taxon>Embryophyta</taxon>
        <taxon>Tracheophyta</taxon>
        <taxon>Spermatophyta</taxon>
        <taxon>Magnoliopsida</taxon>
        <taxon>Liliopsida</taxon>
        <taxon>Poales</taxon>
        <taxon>Poaceae</taxon>
        <taxon>PACMAD clade</taxon>
        <taxon>Panicoideae</taxon>
        <taxon>Andropogonodae</taxon>
        <taxon>Andropogoneae</taxon>
        <taxon>Sorghinae</taxon>
        <taxon>Sorghum</taxon>
    </lineage>
</organism>
<reference evidence="2" key="1">
    <citation type="journal article" date="2019" name="BMC Genomics">
        <title>A new reference genome for Sorghum bicolor reveals high levels of sequence similarity between sweet and grain genotypes: implications for the genetics of sugar metabolism.</title>
        <authorList>
            <person name="Cooper E.A."/>
            <person name="Brenton Z.W."/>
            <person name="Flinn B.S."/>
            <person name="Jenkins J."/>
            <person name="Shu S."/>
            <person name="Flowers D."/>
            <person name="Luo F."/>
            <person name="Wang Y."/>
            <person name="Xia P."/>
            <person name="Barry K."/>
            <person name="Daum C."/>
            <person name="Lipzen A."/>
            <person name="Yoshinaga Y."/>
            <person name="Schmutz J."/>
            <person name="Saski C."/>
            <person name="Vermerris W."/>
            <person name="Kresovich S."/>
        </authorList>
    </citation>
    <scope>NUCLEOTIDE SEQUENCE</scope>
</reference>
<comment type="caution">
    <text evidence="2">The sequence shown here is derived from an EMBL/GenBank/DDBJ whole genome shotgun (WGS) entry which is preliminary data.</text>
</comment>
<reference evidence="2" key="2">
    <citation type="submission" date="2020-10" db="EMBL/GenBank/DDBJ databases">
        <authorList>
            <person name="Cooper E.A."/>
            <person name="Brenton Z.W."/>
            <person name="Flinn B.S."/>
            <person name="Jenkins J."/>
            <person name="Shu S."/>
            <person name="Flowers D."/>
            <person name="Luo F."/>
            <person name="Wang Y."/>
            <person name="Xia P."/>
            <person name="Barry K."/>
            <person name="Daum C."/>
            <person name="Lipzen A."/>
            <person name="Yoshinaga Y."/>
            <person name="Schmutz J."/>
            <person name="Saski C."/>
            <person name="Vermerris W."/>
            <person name="Kresovich S."/>
        </authorList>
    </citation>
    <scope>NUCLEOTIDE SEQUENCE</scope>
</reference>
<protein>
    <submittedName>
        <fullName evidence="2">Uncharacterized protein</fullName>
    </submittedName>
</protein>
<evidence type="ECO:0000256" key="1">
    <source>
        <dbReference type="SAM" id="MobiDB-lite"/>
    </source>
</evidence>
<evidence type="ECO:0000313" key="2">
    <source>
        <dbReference type="EMBL" id="KAG0543407.1"/>
    </source>
</evidence>
<name>A0A921RNM6_SORBI</name>
<dbReference type="Proteomes" id="UP000807115">
    <property type="component" value="Chromosome 2"/>
</dbReference>
<evidence type="ECO:0000313" key="3">
    <source>
        <dbReference type="Proteomes" id="UP000807115"/>
    </source>
</evidence>
<proteinExistence type="predicted"/>
<feature type="region of interest" description="Disordered" evidence="1">
    <location>
        <begin position="1"/>
        <end position="30"/>
    </location>
</feature>
<accession>A0A921RNM6</accession>
<dbReference type="AlphaFoldDB" id="A0A921RNM6"/>